<feature type="coiled-coil region" evidence="1">
    <location>
        <begin position="160"/>
        <end position="187"/>
    </location>
</feature>
<feature type="region of interest" description="Disordered" evidence="2">
    <location>
        <begin position="1"/>
        <end position="23"/>
    </location>
</feature>
<evidence type="ECO:0000313" key="3">
    <source>
        <dbReference type="EMBL" id="EDS12348.1"/>
    </source>
</evidence>
<keyword evidence="1" id="KW-0175">Coiled coil</keyword>
<evidence type="ECO:0008006" key="5">
    <source>
        <dbReference type="Google" id="ProtNLM"/>
    </source>
</evidence>
<dbReference type="Proteomes" id="UP000003803">
    <property type="component" value="Unassembled WGS sequence"/>
</dbReference>
<accession>B0P8V2</accession>
<gene>
    <name evidence="3" type="ORF">ANACOL_01191</name>
</gene>
<evidence type="ECO:0000256" key="2">
    <source>
        <dbReference type="SAM" id="MobiDB-lite"/>
    </source>
</evidence>
<feature type="compositionally biased region" description="Basic and acidic residues" evidence="2">
    <location>
        <begin position="14"/>
        <end position="23"/>
    </location>
</feature>
<evidence type="ECO:0000313" key="4">
    <source>
        <dbReference type="Proteomes" id="UP000003803"/>
    </source>
</evidence>
<name>B0P8V2_9FIRM</name>
<dbReference type="eggNOG" id="COG3843">
    <property type="taxonomic scope" value="Bacteria"/>
</dbReference>
<evidence type="ECO:0000256" key="1">
    <source>
        <dbReference type="SAM" id="Coils"/>
    </source>
</evidence>
<keyword evidence="4" id="KW-1185">Reference proteome</keyword>
<protein>
    <recommendedName>
        <fullName evidence="5">Relaxase/mobilization nuclease domain protein</fullName>
    </recommendedName>
</protein>
<dbReference type="EMBL" id="ABGD02000007">
    <property type="protein sequence ID" value="EDS12348.1"/>
    <property type="molecule type" value="Genomic_DNA"/>
</dbReference>
<dbReference type="AlphaFoldDB" id="B0P8V2"/>
<proteinExistence type="predicted"/>
<reference evidence="3" key="1">
    <citation type="submission" date="2007-11" db="EMBL/GenBank/DDBJ databases">
        <authorList>
            <person name="Fulton L."/>
            <person name="Clifton S."/>
            <person name="Fulton B."/>
            <person name="Xu J."/>
            <person name="Minx P."/>
            <person name="Pepin K.H."/>
            <person name="Johnson M."/>
            <person name="Thiruvilangam P."/>
            <person name="Bhonagiri V."/>
            <person name="Nash W.E."/>
            <person name="Mardis E.R."/>
            <person name="Wilson R.K."/>
        </authorList>
    </citation>
    <scope>NUCLEOTIDE SEQUENCE [LARGE SCALE GENOMIC DNA]</scope>
    <source>
        <strain evidence="3">DSM 17241</strain>
    </source>
</reference>
<dbReference type="HOGENOM" id="CLU_031118_1_0_9"/>
<sequence length="215" mass="24117">MQAVIDGKASTRKPAPERPRPASRRVDLVIDIQERMCQSKGPTYERWAKIYNLRQMAGALQYLLENGLTDYEALAAKTTAADRVHTLAGELQAVEAELDKTGHLMGAVVDYAKTRPVFDGYKTARYSKKYLAQHEGELATYRAARATMNDILAGAKLPKMDALKKSHRELAKKKEALYADYRAAQRQMRELVAVKGNVEHLLGLTDGRENKAQER</sequence>
<organism evidence="3 4">
    <name type="scientific">Anaerotruncus colihominis DSM 17241</name>
    <dbReference type="NCBI Taxonomy" id="445972"/>
    <lineage>
        <taxon>Bacteria</taxon>
        <taxon>Bacillati</taxon>
        <taxon>Bacillota</taxon>
        <taxon>Clostridia</taxon>
        <taxon>Eubacteriales</taxon>
        <taxon>Oscillospiraceae</taxon>
        <taxon>Anaerotruncus</taxon>
    </lineage>
</organism>
<comment type="caution">
    <text evidence="3">The sequence shown here is derived from an EMBL/GenBank/DDBJ whole genome shotgun (WGS) entry which is preliminary data.</text>
</comment>
<reference evidence="3" key="2">
    <citation type="submission" date="2013-09" db="EMBL/GenBank/DDBJ databases">
        <title>Draft genome sequence of Anaerotruncus colihominis(DSM 17241).</title>
        <authorList>
            <person name="Sudarsanam P."/>
            <person name="Ley R."/>
            <person name="Guruge J."/>
            <person name="Turnbaugh P.J."/>
            <person name="Mahowald M."/>
            <person name="Liep D."/>
            <person name="Gordon J."/>
        </authorList>
    </citation>
    <scope>NUCLEOTIDE SEQUENCE</scope>
    <source>
        <strain evidence="3">DSM 17241</strain>
    </source>
</reference>